<dbReference type="NCBIfam" id="TIGR03696">
    <property type="entry name" value="Rhs_assc_core"/>
    <property type="match status" value="1"/>
</dbReference>
<dbReference type="InterPro" id="IPR050708">
    <property type="entry name" value="T6SS_VgrG/RHS"/>
</dbReference>
<feature type="non-terminal residue" evidence="1">
    <location>
        <position position="1"/>
    </location>
</feature>
<dbReference type="Gene3D" id="2.180.10.10">
    <property type="entry name" value="RHS repeat-associated core"/>
    <property type="match status" value="1"/>
</dbReference>
<dbReference type="InterPro" id="IPR022385">
    <property type="entry name" value="Rhs_assc_core"/>
</dbReference>
<dbReference type="EMBL" id="QPJS01000014">
    <property type="protein sequence ID" value="RCX00502.1"/>
    <property type="molecule type" value="Genomic_DNA"/>
</dbReference>
<dbReference type="Proteomes" id="UP000253517">
    <property type="component" value="Unassembled WGS sequence"/>
</dbReference>
<evidence type="ECO:0000313" key="1">
    <source>
        <dbReference type="EMBL" id="RCX00502.1"/>
    </source>
</evidence>
<dbReference type="AlphaFoldDB" id="A0A368ZU43"/>
<accession>A0A368ZU43</accession>
<reference evidence="1 2" key="1">
    <citation type="submission" date="2018-07" db="EMBL/GenBank/DDBJ databases">
        <title>Genomic Encyclopedia of Type Strains, Phase IV (KMG-IV): sequencing the most valuable type-strain genomes for metagenomic binning, comparative biology and taxonomic classification.</title>
        <authorList>
            <person name="Goeker M."/>
        </authorList>
    </citation>
    <scope>NUCLEOTIDE SEQUENCE [LARGE SCALE GENOMIC DNA]</scope>
    <source>
        <strain evidence="1 2">DSM 21410</strain>
    </source>
</reference>
<proteinExistence type="predicted"/>
<dbReference type="PANTHER" id="PTHR32305">
    <property type="match status" value="1"/>
</dbReference>
<organism evidence="1 2">
    <name type="scientific">Schleiferia thermophila</name>
    <dbReference type="NCBI Taxonomy" id="884107"/>
    <lineage>
        <taxon>Bacteria</taxon>
        <taxon>Pseudomonadati</taxon>
        <taxon>Bacteroidota</taxon>
        <taxon>Flavobacteriia</taxon>
        <taxon>Flavobacteriales</taxon>
        <taxon>Schleiferiaceae</taxon>
        <taxon>Schleiferia</taxon>
    </lineage>
</organism>
<name>A0A368ZU43_9FLAO</name>
<dbReference type="PANTHER" id="PTHR32305:SF15">
    <property type="entry name" value="PROTEIN RHSA-RELATED"/>
    <property type="match status" value="1"/>
</dbReference>
<gene>
    <name evidence="1" type="ORF">DES35_1148</name>
</gene>
<keyword evidence="2" id="KW-1185">Reference proteome</keyword>
<protein>
    <submittedName>
        <fullName evidence="1">RHS repeat-associated protein</fullName>
    </submittedName>
</protein>
<evidence type="ECO:0000313" key="2">
    <source>
        <dbReference type="Proteomes" id="UP000253517"/>
    </source>
</evidence>
<sequence>QGDGHTINEDTGLQTLVHPPHILFYYHPDYLGHVEYVTDGAGVPYQYFHYSPWGESLISQTRTPNSTGFSTPYRFNAKELDSESGLFYYGARYYHPVVSKWLGVDPMYHLYPAHTPYNYVMNNPVNLTDPNGMWVKGAGFFRNLFNSDEKILAQDEAAKHAGGEVIKIDGGWRASWSTANEGGNDDVDVNLDEIHMVDFKKGKDRPGTYKTLAHMIDSDFDAWQGRNMRSGLSTWNRIGERADKDVAPKIAETVALWMPPTAAINSIKTMSTGEDLFGDKKEGAWDRYIRPSVNLIPEAGRVLNMTNKFIRGLDYMDKGVNIIETKDVWKGKK</sequence>
<comment type="caution">
    <text evidence="1">The sequence shown here is derived from an EMBL/GenBank/DDBJ whole genome shotgun (WGS) entry which is preliminary data.</text>
</comment>